<feature type="transmembrane region" description="Helical" evidence="2">
    <location>
        <begin position="38"/>
        <end position="59"/>
    </location>
</feature>
<keyword evidence="2" id="KW-0472">Membrane</keyword>
<keyword evidence="4" id="KW-1185">Reference proteome</keyword>
<feature type="transmembrane region" description="Helical" evidence="2">
    <location>
        <begin position="65"/>
        <end position="88"/>
    </location>
</feature>
<name>A0A448KC98_9ACTO</name>
<sequence length="103" mass="10616">MSGEGLRQDAPAAVDGTGDTEGIGDTGGTAQRSWSRMWWGIALMIVAACLPPAAQLGALSRISTLLWLASMPLCLAGAVLAGQGIIALRAQRRAAEEREAGLL</sequence>
<dbReference type="Proteomes" id="UP000276899">
    <property type="component" value="Chromosome"/>
</dbReference>
<keyword evidence="2" id="KW-0812">Transmembrane</keyword>
<evidence type="ECO:0000256" key="2">
    <source>
        <dbReference type="SAM" id="Phobius"/>
    </source>
</evidence>
<evidence type="ECO:0000256" key="1">
    <source>
        <dbReference type="SAM" id="MobiDB-lite"/>
    </source>
</evidence>
<dbReference type="RefSeq" id="WP_051281093.1">
    <property type="nucleotide sequence ID" value="NZ_CBCRWE010000097.1"/>
</dbReference>
<dbReference type="STRING" id="1278298.GCA_000428685_01687"/>
<proteinExistence type="predicted"/>
<dbReference type="EMBL" id="LR134363">
    <property type="protein sequence ID" value="VEG74559.1"/>
    <property type="molecule type" value="Genomic_DNA"/>
</dbReference>
<evidence type="ECO:0000313" key="4">
    <source>
        <dbReference type="Proteomes" id="UP000276899"/>
    </source>
</evidence>
<gene>
    <name evidence="3" type="ORF">NCTC11923_01193</name>
</gene>
<feature type="region of interest" description="Disordered" evidence="1">
    <location>
        <begin position="1"/>
        <end position="30"/>
    </location>
</feature>
<dbReference type="KEGG" id="asla:NCTC11923_01193"/>
<organism evidence="3 4">
    <name type="scientific">Actinomyces slackii</name>
    <dbReference type="NCBI Taxonomy" id="52774"/>
    <lineage>
        <taxon>Bacteria</taxon>
        <taxon>Bacillati</taxon>
        <taxon>Actinomycetota</taxon>
        <taxon>Actinomycetes</taxon>
        <taxon>Actinomycetales</taxon>
        <taxon>Actinomycetaceae</taxon>
        <taxon>Actinomyces</taxon>
    </lineage>
</organism>
<protein>
    <submittedName>
        <fullName evidence="3">Uncharacterized protein</fullName>
    </submittedName>
</protein>
<accession>A0A448KC98</accession>
<dbReference type="AlphaFoldDB" id="A0A448KC98"/>
<reference evidence="3 4" key="1">
    <citation type="submission" date="2018-12" db="EMBL/GenBank/DDBJ databases">
        <authorList>
            <consortium name="Pathogen Informatics"/>
        </authorList>
    </citation>
    <scope>NUCLEOTIDE SEQUENCE [LARGE SCALE GENOMIC DNA]</scope>
    <source>
        <strain evidence="3 4">NCTC11923</strain>
    </source>
</reference>
<evidence type="ECO:0000313" key="3">
    <source>
        <dbReference type="EMBL" id="VEG74559.1"/>
    </source>
</evidence>
<keyword evidence="2" id="KW-1133">Transmembrane helix</keyword>